<dbReference type="InterPro" id="IPR001633">
    <property type="entry name" value="EAL_dom"/>
</dbReference>
<dbReference type="PROSITE" id="PS50113">
    <property type="entry name" value="PAC"/>
    <property type="match status" value="1"/>
</dbReference>
<evidence type="ECO:0000259" key="1">
    <source>
        <dbReference type="PROSITE" id="PS50112"/>
    </source>
</evidence>
<dbReference type="PROSITE" id="PS50887">
    <property type="entry name" value="GGDEF"/>
    <property type="match status" value="1"/>
</dbReference>
<dbReference type="PANTHER" id="PTHR44757">
    <property type="entry name" value="DIGUANYLATE CYCLASE DGCP"/>
    <property type="match status" value="1"/>
</dbReference>
<dbReference type="SMART" id="SM00091">
    <property type="entry name" value="PAS"/>
    <property type="match status" value="3"/>
</dbReference>
<accession>A0ABY6MVG1</accession>
<dbReference type="InterPro" id="IPR052155">
    <property type="entry name" value="Biofilm_reg_signaling"/>
</dbReference>
<dbReference type="Gene3D" id="3.30.450.20">
    <property type="entry name" value="PAS domain"/>
    <property type="match status" value="2"/>
</dbReference>
<dbReference type="InterPro" id="IPR001610">
    <property type="entry name" value="PAC"/>
</dbReference>
<gene>
    <name evidence="5" type="ORF">OMP39_05170</name>
</gene>
<dbReference type="InterPro" id="IPR029787">
    <property type="entry name" value="Nucleotide_cyclase"/>
</dbReference>
<dbReference type="Pfam" id="PF08448">
    <property type="entry name" value="PAS_4"/>
    <property type="match status" value="1"/>
</dbReference>
<dbReference type="SMART" id="SM00086">
    <property type="entry name" value="PAC"/>
    <property type="match status" value="2"/>
</dbReference>
<dbReference type="Pfam" id="PF13426">
    <property type="entry name" value="PAS_9"/>
    <property type="match status" value="1"/>
</dbReference>
<dbReference type="SMART" id="SM00052">
    <property type="entry name" value="EAL"/>
    <property type="match status" value="1"/>
</dbReference>
<evidence type="ECO:0000313" key="5">
    <source>
        <dbReference type="EMBL" id="UZD55974.1"/>
    </source>
</evidence>
<dbReference type="Pfam" id="PF00990">
    <property type="entry name" value="GGDEF"/>
    <property type="match status" value="1"/>
</dbReference>
<dbReference type="Proteomes" id="UP001163266">
    <property type="component" value="Chromosome"/>
</dbReference>
<dbReference type="PROSITE" id="PS50883">
    <property type="entry name" value="EAL"/>
    <property type="match status" value="1"/>
</dbReference>
<protein>
    <submittedName>
        <fullName evidence="5">EAL domain-containing protein</fullName>
    </submittedName>
</protein>
<dbReference type="SUPFAM" id="SSF55073">
    <property type="entry name" value="Nucleotide cyclase"/>
    <property type="match status" value="1"/>
</dbReference>
<evidence type="ECO:0000313" key="6">
    <source>
        <dbReference type="Proteomes" id="UP001163266"/>
    </source>
</evidence>
<dbReference type="PANTHER" id="PTHR44757:SF2">
    <property type="entry name" value="BIOFILM ARCHITECTURE MAINTENANCE PROTEIN MBAA"/>
    <property type="match status" value="1"/>
</dbReference>
<dbReference type="InterPro" id="IPR035965">
    <property type="entry name" value="PAS-like_dom_sf"/>
</dbReference>
<dbReference type="SMART" id="SM00267">
    <property type="entry name" value="GGDEF"/>
    <property type="match status" value="1"/>
</dbReference>
<dbReference type="EMBL" id="CP110257">
    <property type="protein sequence ID" value="UZD55974.1"/>
    <property type="molecule type" value="Genomic_DNA"/>
</dbReference>
<sequence>MDGGRKQAVTHTQPNETAWWEMVPGLVVAAGTDGTPVYVSDAFRDAAGCREGDGGWLDGLEPGSRDELLDHLARRQDFSVCLRWQWPDAGARWLECTGYWHPGRAHHVCLFHDVTSGKTAELEARAQAELLRMTADNVPALIAYYSAHDYTCLFANKQYAQTFGWDERSIVGRTFAEVIGEDAAQEIDPHVQKVVRDRQPVSYVRKRSLPDGRTQWIEVSLRPHFDAQGQAIAAFVLIIDITRHRLAEQAVRESEERLAKFMQASAEGVVFHQDGYITDVNPPVCELVGYSREELLGRHTLDFISPEHRAKVAHLQATGQDATYESEIIHRSGERIPVEFIGRTMVRNGERLRMSIVRDIRDRHAAQRRIRHLAHHDVLTGLPNRLAFMEDLEHRLAVARNNDERLALLFIDLDNFKRVNDSLGHLVGDKLLQSVAGRLAGSLRSSDRVARFGGDEFLALLSNARRRDDVEDVARKLLAAVEVPIEVERRMLSVTPSIGIALFPDDAETPGDLVRHADQALYLAKARGRANFQFFDPARADAAYEALLLEGELSQALERGEFELMYQPQVRLTDGRPVGAEALLRWRHPQRGLMLPGEFLPAIENQRLMLPLGQWVLTEALRQARRWTALLGRPFPVAVNLSNVQFHASNLLATIERSLRQEDVPGHLLELELSERMLMDDLPEVQRKLQRLKQWGVQLAVDDFGTGYFSLRHLKELPIDKVKIDRSFVLELPGSAGSAAIAQSIIQVARSMGHRVTAEGVENEAQRAFLEVHGCDEYQGFLAAEALPGDRFVAWMRERLTGPALA</sequence>
<proteinExistence type="predicted"/>
<dbReference type="Gene3D" id="3.20.20.450">
    <property type="entry name" value="EAL domain"/>
    <property type="match status" value="1"/>
</dbReference>
<dbReference type="Gene3D" id="3.30.70.270">
    <property type="match status" value="1"/>
</dbReference>
<dbReference type="InterPro" id="IPR013656">
    <property type="entry name" value="PAS_4"/>
</dbReference>
<dbReference type="InterPro" id="IPR035919">
    <property type="entry name" value="EAL_sf"/>
</dbReference>
<dbReference type="InterPro" id="IPR000160">
    <property type="entry name" value="GGDEF_dom"/>
</dbReference>
<keyword evidence="6" id="KW-1185">Reference proteome</keyword>
<dbReference type="SUPFAM" id="SSF55785">
    <property type="entry name" value="PYP-like sensor domain (PAS domain)"/>
    <property type="match status" value="3"/>
</dbReference>
<dbReference type="PROSITE" id="PS50112">
    <property type="entry name" value="PAS"/>
    <property type="match status" value="2"/>
</dbReference>
<organism evidence="5 6">
    <name type="scientific">Caldimonas aquatica</name>
    <dbReference type="NCBI Taxonomy" id="376175"/>
    <lineage>
        <taxon>Bacteria</taxon>
        <taxon>Pseudomonadati</taxon>
        <taxon>Pseudomonadota</taxon>
        <taxon>Betaproteobacteria</taxon>
        <taxon>Burkholderiales</taxon>
        <taxon>Sphaerotilaceae</taxon>
        <taxon>Caldimonas</taxon>
    </lineage>
</organism>
<dbReference type="CDD" id="cd00130">
    <property type="entry name" value="PAS"/>
    <property type="match status" value="2"/>
</dbReference>
<feature type="domain" description="PAS" evidence="1">
    <location>
        <begin position="254"/>
        <end position="312"/>
    </location>
</feature>
<dbReference type="InterPro" id="IPR043128">
    <property type="entry name" value="Rev_trsase/Diguanyl_cyclase"/>
</dbReference>
<feature type="domain" description="PAS" evidence="1">
    <location>
        <begin position="127"/>
        <end position="198"/>
    </location>
</feature>
<dbReference type="InterPro" id="IPR000014">
    <property type="entry name" value="PAS"/>
</dbReference>
<dbReference type="NCBIfam" id="TIGR00229">
    <property type="entry name" value="sensory_box"/>
    <property type="match status" value="2"/>
</dbReference>
<dbReference type="Pfam" id="PF00563">
    <property type="entry name" value="EAL"/>
    <property type="match status" value="1"/>
</dbReference>
<evidence type="ECO:0000259" key="4">
    <source>
        <dbReference type="PROSITE" id="PS50887"/>
    </source>
</evidence>
<dbReference type="InterPro" id="IPR000700">
    <property type="entry name" value="PAS-assoc_C"/>
</dbReference>
<dbReference type="RefSeq" id="WP_264893727.1">
    <property type="nucleotide sequence ID" value="NZ_CP110257.1"/>
</dbReference>
<feature type="domain" description="GGDEF" evidence="4">
    <location>
        <begin position="404"/>
        <end position="537"/>
    </location>
</feature>
<dbReference type="CDD" id="cd01948">
    <property type="entry name" value="EAL"/>
    <property type="match status" value="1"/>
</dbReference>
<feature type="domain" description="EAL" evidence="3">
    <location>
        <begin position="546"/>
        <end position="800"/>
    </location>
</feature>
<reference evidence="5" key="1">
    <citation type="submission" date="2022-10" db="EMBL/GenBank/DDBJ databases">
        <title>Complete genome sequence of Schlegelella aquatica LMG 23380.</title>
        <authorList>
            <person name="Musilova J."/>
            <person name="Kourilova X."/>
            <person name="Bezdicek M."/>
            <person name="Hermankova K."/>
            <person name="Obruca S."/>
            <person name="Sedlar K."/>
        </authorList>
    </citation>
    <scope>NUCLEOTIDE SEQUENCE</scope>
    <source>
        <strain evidence="5">LMG 23380</strain>
    </source>
</reference>
<dbReference type="SUPFAM" id="SSF141868">
    <property type="entry name" value="EAL domain-like"/>
    <property type="match status" value="1"/>
</dbReference>
<name>A0ABY6MVG1_9BURK</name>
<evidence type="ECO:0000259" key="3">
    <source>
        <dbReference type="PROSITE" id="PS50883"/>
    </source>
</evidence>
<evidence type="ECO:0000259" key="2">
    <source>
        <dbReference type="PROSITE" id="PS50113"/>
    </source>
</evidence>
<dbReference type="NCBIfam" id="TIGR00254">
    <property type="entry name" value="GGDEF"/>
    <property type="match status" value="1"/>
</dbReference>
<feature type="domain" description="PAC" evidence="2">
    <location>
        <begin position="199"/>
        <end position="253"/>
    </location>
</feature>
<dbReference type="CDD" id="cd01949">
    <property type="entry name" value="GGDEF"/>
    <property type="match status" value="1"/>
</dbReference>